<dbReference type="EMBL" id="PDGH01000101">
    <property type="protein sequence ID" value="POB46944.1"/>
    <property type="molecule type" value="Genomic_DNA"/>
</dbReference>
<name>A0A2S3R1G9_VIBVL</name>
<evidence type="ECO:0000313" key="1">
    <source>
        <dbReference type="EMBL" id="POB46944.1"/>
    </source>
</evidence>
<gene>
    <name evidence="1" type="ORF">CRN52_12770</name>
</gene>
<dbReference type="Proteomes" id="UP000237466">
    <property type="component" value="Unassembled WGS sequence"/>
</dbReference>
<evidence type="ECO:0000313" key="2">
    <source>
        <dbReference type="Proteomes" id="UP000237466"/>
    </source>
</evidence>
<reference evidence="1 2" key="1">
    <citation type="journal article" date="2018" name="Front. Microbiol.">
        <title>Phylogeny of Vibrio vulnificus from the Analysis of the Core-Genome: Implications for Intra-Species Taxonomy.</title>
        <authorList>
            <person name="Roig F.J."/>
            <person name="Gonzalez-Candelas F."/>
            <person name="Sanjuan E."/>
            <person name="Fouz B."/>
            <person name="Feil E.J."/>
            <person name="Llorens C."/>
            <person name="Baker-Austin C."/>
            <person name="Oliver J.D."/>
            <person name="Danin-Poleg Y."/>
            <person name="Gibas C.J."/>
            <person name="Kashi Y."/>
            <person name="Gulig P.A."/>
            <person name="Morrison S.S."/>
            <person name="Amaro C."/>
        </authorList>
    </citation>
    <scope>NUCLEOTIDE SEQUENCE [LARGE SCALE GENOMIC DNA]</scope>
    <source>
        <strain evidence="1 2">CECT4608</strain>
    </source>
</reference>
<sequence length="205" mass="21925">MNKISKFKEKIQDKSNGLQAEINSAKSVIEDKYLDTKNSVQCTVDTVSGFAAKTAGAIIGVVDVAVSIGIVFAAFTAPVPAAIGGAIILLGTRQIGNSFDEVNAIKSKNKSERELGKAVQLLKKYGSIPKTAIVETDFLSVTIHAETNTVSGVVRQGTHSGKYLSELSDVELTSLIEHAPDSDTQDILEAYSKYRSTQSNSSREQ</sequence>
<comment type="caution">
    <text evidence="1">The sequence shown here is derived from an EMBL/GenBank/DDBJ whole genome shotgun (WGS) entry which is preliminary data.</text>
</comment>
<organism evidence="1 2">
    <name type="scientific">Vibrio vulnificus</name>
    <dbReference type="NCBI Taxonomy" id="672"/>
    <lineage>
        <taxon>Bacteria</taxon>
        <taxon>Pseudomonadati</taxon>
        <taxon>Pseudomonadota</taxon>
        <taxon>Gammaproteobacteria</taxon>
        <taxon>Vibrionales</taxon>
        <taxon>Vibrionaceae</taxon>
        <taxon>Vibrio</taxon>
    </lineage>
</organism>
<dbReference type="AlphaFoldDB" id="A0A2S3R1G9"/>
<dbReference type="RefSeq" id="WP_103200476.1">
    <property type="nucleotide sequence ID" value="NZ_PDGH01000101.1"/>
</dbReference>
<accession>A0A2S3R1G9</accession>
<proteinExistence type="predicted"/>
<protein>
    <submittedName>
        <fullName evidence="1">Uncharacterized protein</fullName>
    </submittedName>
</protein>